<protein>
    <submittedName>
        <fullName evidence="2">Uncharacterized protein</fullName>
    </submittedName>
</protein>
<feature type="region of interest" description="Disordered" evidence="1">
    <location>
        <begin position="1"/>
        <end position="30"/>
    </location>
</feature>
<comment type="caution">
    <text evidence="2">The sequence shown here is derived from an EMBL/GenBank/DDBJ whole genome shotgun (WGS) entry which is preliminary data.</text>
</comment>
<reference evidence="2 3" key="1">
    <citation type="submission" date="2015-11" db="EMBL/GenBank/DDBJ databases">
        <title>Genomic analysis of 38 Legionella species identifies large and diverse effector repertoires.</title>
        <authorList>
            <person name="Burstein D."/>
            <person name="Amaro F."/>
            <person name="Zusman T."/>
            <person name="Lifshitz Z."/>
            <person name="Cohen O."/>
            <person name="Gilbert J.A."/>
            <person name="Pupko T."/>
            <person name="Shuman H.A."/>
            <person name="Segal G."/>
        </authorList>
    </citation>
    <scope>NUCLEOTIDE SEQUENCE [LARGE SCALE GENOMIC DNA]</scope>
    <source>
        <strain evidence="2 3">BL-540</strain>
    </source>
</reference>
<gene>
    <name evidence="2" type="ORF">Ljor_1022</name>
</gene>
<keyword evidence="3" id="KW-1185">Reference proteome</keyword>
<feature type="compositionally biased region" description="Basic and acidic residues" evidence="1">
    <location>
        <begin position="18"/>
        <end position="30"/>
    </location>
</feature>
<proteinExistence type="predicted"/>
<organism evidence="2 3">
    <name type="scientific">Legionella jordanis</name>
    <dbReference type="NCBI Taxonomy" id="456"/>
    <lineage>
        <taxon>Bacteria</taxon>
        <taxon>Pseudomonadati</taxon>
        <taxon>Pseudomonadota</taxon>
        <taxon>Gammaproteobacteria</taxon>
        <taxon>Legionellales</taxon>
        <taxon>Legionellaceae</taxon>
        <taxon>Legionella</taxon>
    </lineage>
</organism>
<feature type="compositionally biased region" description="Polar residues" evidence="1">
    <location>
        <begin position="1"/>
        <end position="17"/>
    </location>
</feature>
<dbReference type="RefSeq" id="WP_058470548.1">
    <property type="nucleotide sequence ID" value="NZ_CAAAIC010000002.1"/>
</dbReference>
<evidence type="ECO:0000313" key="3">
    <source>
        <dbReference type="Proteomes" id="UP000055035"/>
    </source>
</evidence>
<dbReference type="AlphaFoldDB" id="A0A0W0V9C6"/>
<evidence type="ECO:0000313" key="2">
    <source>
        <dbReference type="EMBL" id="KTD16716.1"/>
    </source>
</evidence>
<evidence type="ECO:0000256" key="1">
    <source>
        <dbReference type="SAM" id="MobiDB-lite"/>
    </source>
</evidence>
<dbReference type="PATRIC" id="fig|456.5.peg.1087"/>
<name>A0A0W0V9C6_9GAMM</name>
<sequence>MFRNFGNSPSNANGNDNGEQRRRLEERARRFNAREVYPQSAFFTPVNPPNVGNLAQAPLPAIQEVDENNVANTQGYFAPAKAGN</sequence>
<accession>A0A0W0V9C6</accession>
<dbReference type="EMBL" id="LNYJ01000011">
    <property type="protein sequence ID" value="KTD16716.1"/>
    <property type="molecule type" value="Genomic_DNA"/>
</dbReference>
<dbReference type="Proteomes" id="UP000055035">
    <property type="component" value="Unassembled WGS sequence"/>
</dbReference>